<gene>
    <name evidence="2" type="ORF">PLEPLA_LOCUS767</name>
</gene>
<evidence type="ECO:0000313" key="2">
    <source>
        <dbReference type="EMBL" id="CAB1413070.1"/>
    </source>
</evidence>
<name>A0A9N7Y0J2_PLEPL</name>
<comment type="caution">
    <text evidence="2">The sequence shown here is derived from an EMBL/GenBank/DDBJ whole genome shotgun (WGS) entry which is preliminary data.</text>
</comment>
<reference evidence="2" key="1">
    <citation type="submission" date="2020-03" db="EMBL/GenBank/DDBJ databases">
        <authorList>
            <person name="Weist P."/>
        </authorList>
    </citation>
    <scope>NUCLEOTIDE SEQUENCE</scope>
</reference>
<feature type="region of interest" description="Disordered" evidence="1">
    <location>
        <begin position="41"/>
        <end position="62"/>
    </location>
</feature>
<evidence type="ECO:0000256" key="1">
    <source>
        <dbReference type="SAM" id="MobiDB-lite"/>
    </source>
</evidence>
<organism evidence="2 3">
    <name type="scientific">Pleuronectes platessa</name>
    <name type="common">European plaice</name>
    <dbReference type="NCBI Taxonomy" id="8262"/>
    <lineage>
        <taxon>Eukaryota</taxon>
        <taxon>Metazoa</taxon>
        <taxon>Chordata</taxon>
        <taxon>Craniata</taxon>
        <taxon>Vertebrata</taxon>
        <taxon>Euteleostomi</taxon>
        <taxon>Actinopterygii</taxon>
        <taxon>Neopterygii</taxon>
        <taxon>Teleostei</taxon>
        <taxon>Neoteleostei</taxon>
        <taxon>Acanthomorphata</taxon>
        <taxon>Carangaria</taxon>
        <taxon>Pleuronectiformes</taxon>
        <taxon>Pleuronectoidei</taxon>
        <taxon>Pleuronectidae</taxon>
        <taxon>Pleuronectes</taxon>
    </lineage>
</organism>
<sequence>MHGARGADVGGVRCLAQGHLDSGGREYALWTLEQIQVLSIQSTASPGTKPGETDRGGGHSNQCAFTLKDQWDGLAVRGSALKKIRKRESTLQSTCSAVTKQ</sequence>
<dbReference type="AlphaFoldDB" id="A0A9N7Y0J2"/>
<accession>A0A9N7Y0J2</accession>
<keyword evidence="3" id="KW-1185">Reference proteome</keyword>
<evidence type="ECO:0000313" key="3">
    <source>
        <dbReference type="Proteomes" id="UP001153269"/>
    </source>
</evidence>
<protein>
    <submittedName>
        <fullName evidence="2">Uncharacterized protein</fullName>
    </submittedName>
</protein>
<dbReference type="EMBL" id="CADEAL010000035">
    <property type="protein sequence ID" value="CAB1413070.1"/>
    <property type="molecule type" value="Genomic_DNA"/>
</dbReference>
<proteinExistence type="predicted"/>
<dbReference type="Proteomes" id="UP001153269">
    <property type="component" value="Unassembled WGS sequence"/>
</dbReference>